<accession>A0A7N0UHH1</accession>
<dbReference type="PANTHER" id="PTHR48185:SF1">
    <property type="entry name" value="NADH:QUINONE OXIDOREDUCTASE_MRP ANTIPORTER MEMBRANE SUBUNIT DOMAIN-CONTAINING PROTEIN"/>
    <property type="match status" value="1"/>
</dbReference>
<evidence type="ECO:0000313" key="2">
    <source>
        <dbReference type="EnsemblPlants" id="Kaladp0066s0040.1.v1.1"/>
    </source>
</evidence>
<feature type="region of interest" description="Disordered" evidence="1">
    <location>
        <begin position="26"/>
        <end position="58"/>
    </location>
</feature>
<sequence length="171" mass="18792">MPPSLPPTYATRIVSKLPCLHYRNGSFRALPDEPSDPNIIYEEPDDEASSSDKDVSDATPAVKKTFSIVLFLAGSVRRDKREMFSISQKQIQPPMLSRSAYRGMERKDPGPEQVGLGYRAVSAVGGDRGRAPHLDPRRQSNRSDVPLTQPGNGPEGTAAWGMSASRRKAHF</sequence>
<feature type="region of interest" description="Disordered" evidence="1">
    <location>
        <begin position="84"/>
        <end position="171"/>
    </location>
</feature>
<dbReference type="Gramene" id="Kaladp0066s0040.1.v1.1">
    <property type="protein sequence ID" value="Kaladp0066s0040.1.v1.1"/>
    <property type="gene ID" value="Kaladp0066s0040.v1.1"/>
</dbReference>
<reference evidence="2" key="1">
    <citation type="submission" date="2021-01" db="UniProtKB">
        <authorList>
            <consortium name="EnsemblPlants"/>
        </authorList>
    </citation>
    <scope>IDENTIFICATION</scope>
</reference>
<dbReference type="EnsemblPlants" id="Kaladp0066s0040.1.v1.1">
    <property type="protein sequence ID" value="Kaladp0066s0040.1.v1.1"/>
    <property type="gene ID" value="Kaladp0066s0040.v1.1"/>
</dbReference>
<dbReference type="Proteomes" id="UP000594263">
    <property type="component" value="Unplaced"/>
</dbReference>
<dbReference type="AlphaFoldDB" id="A0A7N0UHH1"/>
<name>A0A7N0UHH1_KALFE</name>
<evidence type="ECO:0000313" key="3">
    <source>
        <dbReference type="Proteomes" id="UP000594263"/>
    </source>
</evidence>
<feature type="compositionally biased region" description="Basic and acidic residues" evidence="1">
    <location>
        <begin position="127"/>
        <end position="138"/>
    </location>
</feature>
<keyword evidence="3" id="KW-1185">Reference proteome</keyword>
<organism evidence="2 3">
    <name type="scientific">Kalanchoe fedtschenkoi</name>
    <name type="common">Lavender scallops</name>
    <name type="synonym">South American air plant</name>
    <dbReference type="NCBI Taxonomy" id="63787"/>
    <lineage>
        <taxon>Eukaryota</taxon>
        <taxon>Viridiplantae</taxon>
        <taxon>Streptophyta</taxon>
        <taxon>Embryophyta</taxon>
        <taxon>Tracheophyta</taxon>
        <taxon>Spermatophyta</taxon>
        <taxon>Magnoliopsida</taxon>
        <taxon>eudicotyledons</taxon>
        <taxon>Gunneridae</taxon>
        <taxon>Pentapetalae</taxon>
        <taxon>Saxifragales</taxon>
        <taxon>Crassulaceae</taxon>
        <taxon>Kalanchoe</taxon>
    </lineage>
</organism>
<dbReference type="PANTHER" id="PTHR48185">
    <property type="entry name" value="BNACNNG12700D PROTEIN"/>
    <property type="match status" value="1"/>
</dbReference>
<protein>
    <submittedName>
        <fullName evidence="2">Uncharacterized protein</fullName>
    </submittedName>
</protein>
<evidence type="ECO:0000256" key="1">
    <source>
        <dbReference type="SAM" id="MobiDB-lite"/>
    </source>
</evidence>
<proteinExistence type="predicted"/>